<proteinExistence type="predicted"/>
<dbReference type="InParanoid" id="A0A259U1E7"/>
<dbReference type="PANTHER" id="PTHR15239">
    <property type="entry name" value="NUCLEAR EXPORT MEDIATOR FACTOR NEMF"/>
    <property type="match status" value="1"/>
</dbReference>
<feature type="domain" description="NFACT RNA-binding" evidence="1">
    <location>
        <begin position="16"/>
        <end position="116"/>
    </location>
</feature>
<keyword evidence="3" id="KW-1185">Reference proteome</keyword>
<dbReference type="AlphaFoldDB" id="A0A259U1E7"/>
<dbReference type="EMBL" id="MQWB01000001">
    <property type="protein sequence ID" value="OZC03853.1"/>
    <property type="molecule type" value="Genomic_DNA"/>
</dbReference>
<evidence type="ECO:0000313" key="2">
    <source>
        <dbReference type="EMBL" id="OZC03853.1"/>
    </source>
</evidence>
<dbReference type="PANTHER" id="PTHR15239:SF6">
    <property type="entry name" value="RIBOSOME QUALITY CONTROL COMPLEX SUBUNIT NEMF"/>
    <property type="match status" value="1"/>
</dbReference>
<comment type="caution">
    <text evidence="2">The sequence shown here is derived from an EMBL/GenBank/DDBJ whole genome shotgun (WGS) entry which is preliminary data.</text>
</comment>
<dbReference type="InterPro" id="IPR051608">
    <property type="entry name" value="RQC_Subunit_NEMF"/>
</dbReference>
<organism evidence="2 3">
    <name type="scientific">Rubricoccus marinus</name>
    <dbReference type="NCBI Taxonomy" id="716817"/>
    <lineage>
        <taxon>Bacteria</taxon>
        <taxon>Pseudomonadati</taxon>
        <taxon>Rhodothermota</taxon>
        <taxon>Rhodothermia</taxon>
        <taxon>Rhodothermales</taxon>
        <taxon>Rubricoccaceae</taxon>
        <taxon>Rubricoccus</taxon>
    </lineage>
</organism>
<dbReference type="Pfam" id="PF05670">
    <property type="entry name" value="NFACT-R_1"/>
    <property type="match status" value="1"/>
</dbReference>
<evidence type="ECO:0000259" key="1">
    <source>
        <dbReference type="Pfam" id="PF05670"/>
    </source>
</evidence>
<sequence>MGKRDGAKHDGWDTHEVDGFEILVGLSAKENDRLTLRVADPLDVWMHAAGCPGSHVIVRNPDKLDVLPRPVLQRAAALAVKHSKAKNASGKVSVHVCRACDVSKRRGAPAGQVQLKRYDTLKVYAAD</sequence>
<accession>A0A259U1E7</accession>
<dbReference type="OrthoDB" id="9766163at2"/>
<gene>
    <name evidence="2" type="ORF">BSZ36_13175</name>
</gene>
<dbReference type="RefSeq" id="WP_094549683.1">
    <property type="nucleotide sequence ID" value="NZ_MQWB01000001.1"/>
</dbReference>
<dbReference type="Proteomes" id="UP000216446">
    <property type="component" value="Unassembled WGS sequence"/>
</dbReference>
<name>A0A259U1E7_9BACT</name>
<protein>
    <recommendedName>
        <fullName evidence="1">NFACT RNA-binding domain-containing protein</fullName>
    </recommendedName>
</protein>
<evidence type="ECO:0000313" key="3">
    <source>
        <dbReference type="Proteomes" id="UP000216446"/>
    </source>
</evidence>
<dbReference type="GO" id="GO:0000049">
    <property type="term" value="F:tRNA binding"/>
    <property type="evidence" value="ECO:0007669"/>
    <property type="project" value="TreeGrafter"/>
</dbReference>
<reference evidence="2 3" key="1">
    <citation type="submission" date="2016-11" db="EMBL/GenBank/DDBJ databases">
        <title>Study of marine rhodopsin-containing bacteria.</title>
        <authorList>
            <person name="Yoshizawa S."/>
            <person name="Kumagai Y."/>
            <person name="Kogure K."/>
        </authorList>
    </citation>
    <scope>NUCLEOTIDE SEQUENCE [LARGE SCALE GENOMIC DNA]</scope>
    <source>
        <strain evidence="2 3">SG-29</strain>
    </source>
</reference>
<dbReference type="GO" id="GO:0043023">
    <property type="term" value="F:ribosomal large subunit binding"/>
    <property type="evidence" value="ECO:0007669"/>
    <property type="project" value="TreeGrafter"/>
</dbReference>
<dbReference type="GO" id="GO:1990112">
    <property type="term" value="C:RQC complex"/>
    <property type="evidence" value="ECO:0007669"/>
    <property type="project" value="TreeGrafter"/>
</dbReference>
<dbReference type="InterPro" id="IPR008532">
    <property type="entry name" value="NFACT_RNA-bd"/>
</dbReference>
<dbReference type="GO" id="GO:0072344">
    <property type="term" value="P:rescue of stalled ribosome"/>
    <property type="evidence" value="ECO:0007669"/>
    <property type="project" value="TreeGrafter"/>
</dbReference>